<evidence type="ECO:0008006" key="2">
    <source>
        <dbReference type="Google" id="ProtNLM"/>
    </source>
</evidence>
<dbReference type="AlphaFoldDB" id="A0A644X0L8"/>
<name>A0A644X0L8_9ZZZZ</name>
<comment type="caution">
    <text evidence="1">The sequence shown here is derived from an EMBL/GenBank/DDBJ whole genome shotgun (WGS) entry which is preliminary data.</text>
</comment>
<organism evidence="1">
    <name type="scientific">bioreactor metagenome</name>
    <dbReference type="NCBI Taxonomy" id="1076179"/>
    <lineage>
        <taxon>unclassified sequences</taxon>
        <taxon>metagenomes</taxon>
        <taxon>ecological metagenomes</taxon>
    </lineage>
</organism>
<evidence type="ECO:0000313" key="1">
    <source>
        <dbReference type="EMBL" id="MPM09680.1"/>
    </source>
</evidence>
<accession>A0A644X0L8</accession>
<gene>
    <name evidence="1" type="ORF">SDC9_56002</name>
</gene>
<dbReference type="EMBL" id="VSSQ01001598">
    <property type="protein sequence ID" value="MPM09680.1"/>
    <property type="molecule type" value="Genomic_DNA"/>
</dbReference>
<protein>
    <recommendedName>
        <fullName evidence="2">RES domain-containing protein</fullName>
    </recommendedName>
</protein>
<sequence length="304" mass="34827">MSIETTLDKLRALDLSKYPYYEAKELIRDLGKVGFIISTLHPMKVITRARTGSGYSKKSELSYKPQKYNDKCQRASTPNNTMFYGTFVEEGRPIQETRIIAATECSSLLRGDKNTSGIEKITFGRWQVVKDINLVTIVHKNIFSSVENNGLLKELQNSYEKFIKESPDIEEKNNLIARFLAEEYSKKNTTNNDYEYFLSAVFAEFVVFDLGYDGVMYPSAQVEGQIGFNVAIKPKAVDENMRLDTVGESTLYKYKDKSINFTDKISCMESWKYLDSISHSLYDKRNEKILSELGINSIDELNIQ</sequence>
<reference evidence="1" key="1">
    <citation type="submission" date="2019-08" db="EMBL/GenBank/DDBJ databases">
        <authorList>
            <person name="Kucharzyk K."/>
            <person name="Murdoch R.W."/>
            <person name="Higgins S."/>
            <person name="Loffler F."/>
        </authorList>
    </citation>
    <scope>NUCLEOTIDE SEQUENCE</scope>
</reference>
<proteinExistence type="predicted"/>